<feature type="region of interest" description="Disordered" evidence="1">
    <location>
        <begin position="161"/>
        <end position="198"/>
    </location>
</feature>
<dbReference type="RefSeq" id="WP_075836097.1">
    <property type="nucleotide sequence ID" value="NZ_MSTI01000154.1"/>
</dbReference>
<evidence type="ECO:0000256" key="1">
    <source>
        <dbReference type="SAM" id="MobiDB-lite"/>
    </source>
</evidence>
<dbReference type="EMBL" id="MSTI01000154">
    <property type="protein sequence ID" value="OLV16140.1"/>
    <property type="molecule type" value="Genomic_DNA"/>
</dbReference>
<accession>A0A1U7NT99</accession>
<comment type="caution">
    <text evidence="2">The sequence shown here is derived from an EMBL/GenBank/DDBJ whole genome shotgun (WGS) entry which is preliminary data.</text>
</comment>
<gene>
    <name evidence="2" type="ORF">BOO71_0012835</name>
</gene>
<evidence type="ECO:0000313" key="3">
    <source>
        <dbReference type="Proteomes" id="UP000186607"/>
    </source>
</evidence>
<proteinExistence type="predicted"/>
<dbReference type="STRING" id="249408.BOO71_0012835"/>
<protein>
    <submittedName>
        <fullName evidence="2">Uncharacterized protein</fullName>
    </submittedName>
</protein>
<reference evidence="2 3" key="1">
    <citation type="submission" date="2017-01" db="EMBL/GenBank/DDBJ databases">
        <title>Genome Analysis of Deinococcus marmoris KOPRI26562.</title>
        <authorList>
            <person name="Kim J.H."/>
            <person name="Oh H.-M."/>
        </authorList>
    </citation>
    <scope>NUCLEOTIDE SEQUENCE [LARGE SCALE GENOMIC DNA]</scope>
    <source>
        <strain evidence="2 3">KOPRI26562</strain>
    </source>
</reference>
<keyword evidence="3" id="KW-1185">Reference proteome</keyword>
<dbReference type="AlphaFoldDB" id="A0A1U7NT99"/>
<dbReference type="Proteomes" id="UP000186607">
    <property type="component" value="Unassembled WGS sequence"/>
</dbReference>
<evidence type="ECO:0000313" key="2">
    <source>
        <dbReference type="EMBL" id="OLV16140.1"/>
    </source>
</evidence>
<dbReference type="OrthoDB" id="65080at2"/>
<sequence>MNFKTASQGAVKARIGMKSIDYFTRRPTLEAEPGNREVITREGRFRLADDGEQGRRELERRLEQSNGDHLYRVVMSSGNAGMTAQETERWARSVLERNNIDNYMLVVHAGQQGHTEHPHAHVLIPTSERFTVEDIGQLRAVGDEEQQQVTYAARAISINQDYEGETNLPGKAGGRQAERETENDGPQKKRTVDIQFGS</sequence>
<organism evidence="2 3">
    <name type="scientific">Deinococcus marmoris</name>
    <dbReference type="NCBI Taxonomy" id="249408"/>
    <lineage>
        <taxon>Bacteria</taxon>
        <taxon>Thermotogati</taxon>
        <taxon>Deinococcota</taxon>
        <taxon>Deinococci</taxon>
        <taxon>Deinococcales</taxon>
        <taxon>Deinococcaceae</taxon>
        <taxon>Deinococcus</taxon>
    </lineage>
</organism>
<feature type="compositionally biased region" description="Basic and acidic residues" evidence="1">
    <location>
        <begin position="176"/>
        <end position="192"/>
    </location>
</feature>
<name>A0A1U7NT99_9DEIO</name>